<dbReference type="InterPro" id="IPR029016">
    <property type="entry name" value="GAF-like_dom_sf"/>
</dbReference>
<organism evidence="3 4">
    <name type="scientific">Paenibacillus anaericanus</name>
    <dbReference type="NCBI Taxonomy" id="170367"/>
    <lineage>
        <taxon>Bacteria</taxon>
        <taxon>Bacillati</taxon>
        <taxon>Bacillota</taxon>
        <taxon>Bacilli</taxon>
        <taxon>Bacillales</taxon>
        <taxon>Paenibacillaceae</taxon>
        <taxon>Paenibacillus</taxon>
    </lineage>
</organism>
<dbReference type="Pfam" id="PF01590">
    <property type="entry name" value="GAF"/>
    <property type="match status" value="1"/>
</dbReference>
<dbReference type="Gene3D" id="3.30.70.270">
    <property type="match status" value="1"/>
</dbReference>
<dbReference type="SMART" id="SM00267">
    <property type="entry name" value="GGDEF"/>
    <property type="match status" value="1"/>
</dbReference>
<sequence length="502" mass="56211">MIMQYIQFIVYTLTIALIINYLRFKVSDILNKWMLVGAILAIVEIEGLLFDFLHTNWILPVFIGISVLCFHAYGAVISACIAWLLLVVQTDESDLFILLIYLIFAAVVYLLSNYISKLQTQSDEWLNKLSENSKQLNVFKEVSTSMQQTLNLKKLLRTILTSVTAGYGLGFNRAMILLIDDSGSKLNGIMGTGPMTVEEGYAVWDRITKNKYKLMDLIEIKETEQSADLLLNERVERLEISLDEPNFLYKTLERGSPLHIKEIDTSDKALLLFAHQFNMSELAVFPLITQGIKVGVLIIDNPVNKRPITANDIDSVIPLANQAAIAIQHTHLYTKIEDMALKDGLTGLFNQRAFQTLLEQHLPVSRQGLLSLILLDIDYFKHFNDTNGHLLGNQVLIQLADVIQHSIQEHDVAFRFGGEEFVVLLPHTNKENAVMVAEQIRSNVENTSFPCGEKQPLGCLTISLGVASSEELGSSTSFDLVDTADQALYKAKESGRNTVVAS</sequence>
<feature type="transmembrane region" description="Helical" evidence="1">
    <location>
        <begin position="34"/>
        <end position="53"/>
    </location>
</feature>
<dbReference type="SMART" id="SM00065">
    <property type="entry name" value="GAF"/>
    <property type="match status" value="1"/>
</dbReference>
<dbReference type="Proteomes" id="UP000279446">
    <property type="component" value="Unassembled WGS sequence"/>
</dbReference>
<dbReference type="GO" id="GO:0043709">
    <property type="term" value="P:cell adhesion involved in single-species biofilm formation"/>
    <property type="evidence" value="ECO:0007669"/>
    <property type="project" value="TreeGrafter"/>
</dbReference>
<dbReference type="OrthoDB" id="9805474at2"/>
<keyword evidence="4" id="KW-1185">Reference proteome</keyword>
<dbReference type="InterPro" id="IPR050469">
    <property type="entry name" value="Diguanylate_Cyclase"/>
</dbReference>
<dbReference type="PROSITE" id="PS50887">
    <property type="entry name" value="GGDEF"/>
    <property type="match status" value="1"/>
</dbReference>
<dbReference type="FunFam" id="3.30.70.270:FF:000001">
    <property type="entry name" value="Diguanylate cyclase domain protein"/>
    <property type="match status" value="1"/>
</dbReference>
<keyword evidence="1" id="KW-0472">Membrane</keyword>
<dbReference type="CDD" id="cd01949">
    <property type="entry name" value="GGDEF"/>
    <property type="match status" value="1"/>
</dbReference>
<dbReference type="NCBIfam" id="TIGR00254">
    <property type="entry name" value="GGDEF"/>
    <property type="match status" value="1"/>
</dbReference>
<evidence type="ECO:0000259" key="2">
    <source>
        <dbReference type="PROSITE" id="PS50887"/>
    </source>
</evidence>
<protein>
    <submittedName>
        <fullName evidence="3">Sensor domain-containing diguanylate cyclase</fullName>
    </submittedName>
</protein>
<dbReference type="PANTHER" id="PTHR45138">
    <property type="entry name" value="REGULATORY COMPONENTS OF SENSORY TRANSDUCTION SYSTEM"/>
    <property type="match status" value="1"/>
</dbReference>
<dbReference type="GO" id="GO:1902201">
    <property type="term" value="P:negative regulation of bacterial-type flagellum-dependent cell motility"/>
    <property type="evidence" value="ECO:0007669"/>
    <property type="project" value="TreeGrafter"/>
</dbReference>
<dbReference type="GO" id="GO:0052621">
    <property type="term" value="F:diguanylate cyclase activity"/>
    <property type="evidence" value="ECO:0007669"/>
    <property type="project" value="TreeGrafter"/>
</dbReference>
<feature type="transmembrane region" description="Helical" evidence="1">
    <location>
        <begin position="59"/>
        <end position="88"/>
    </location>
</feature>
<evidence type="ECO:0000256" key="1">
    <source>
        <dbReference type="SAM" id="Phobius"/>
    </source>
</evidence>
<dbReference type="InterPro" id="IPR029787">
    <property type="entry name" value="Nucleotide_cyclase"/>
</dbReference>
<dbReference type="GO" id="GO:0005886">
    <property type="term" value="C:plasma membrane"/>
    <property type="evidence" value="ECO:0007669"/>
    <property type="project" value="TreeGrafter"/>
</dbReference>
<dbReference type="SUPFAM" id="SSF55781">
    <property type="entry name" value="GAF domain-like"/>
    <property type="match status" value="1"/>
</dbReference>
<reference evidence="3 4" key="1">
    <citation type="submission" date="2018-12" db="EMBL/GenBank/DDBJ databases">
        <authorList>
            <person name="Sun L."/>
            <person name="Chen Z."/>
        </authorList>
    </citation>
    <scope>NUCLEOTIDE SEQUENCE [LARGE SCALE GENOMIC DNA]</scope>
    <source>
        <strain evidence="3 4">DSM 15890</strain>
    </source>
</reference>
<keyword evidence="1" id="KW-0812">Transmembrane</keyword>
<evidence type="ECO:0000313" key="4">
    <source>
        <dbReference type="Proteomes" id="UP000279446"/>
    </source>
</evidence>
<feature type="transmembrane region" description="Helical" evidence="1">
    <location>
        <begin position="6"/>
        <end position="22"/>
    </location>
</feature>
<dbReference type="InterPro" id="IPR043128">
    <property type="entry name" value="Rev_trsase/Diguanyl_cyclase"/>
</dbReference>
<dbReference type="InterPro" id="IPR003018">
    <property type="entry name" value="GAF"/>
</dbReference>
<dbReference type="InterPro" id="IPR000160">
    <property type="entry name" value="GGDEF_dom"/>
</dbReference>
<name>A0A3S1DXA7_9BACL</name>
<dbReference type="PANTHER" id="PTHR45138:SF9">
    <property type="entry name" value="DIGUANYLATE CYCLASE DGCM-RELATED"/>
    <property type="match status" value="1"/>
</dbReference>
<feature type="domain" description="GGDEF" evidence="2">
    <location>
        <begin position="368"/>
        <end position="502"/>
    </location>
</feature>
<feature type="transmembrane region" description="Helical" evidence="1">
    <location>
        <begin position="95"/>
        <end position="115"/>
    </location>
</feature>
<proteinExistence type="predicted"/>
<gene>
    <name evidence="3" type="ORF">EJP82_08850</name>
</gene>
<dbReference type="Gene3D" id="3.30.450.40">
    <property type="match status" value="1"/>
</dbReference>
<evidence type="ECO:0000313" key="3">
    <source>
        <dbReference type="EMBL" id="RUT47269.1"/>
    </source>
</evidence>
<accession>A0A3S1DXA7</accession>
<dbReference type="Pfam" id="PF00990">
    <property type="entry name" value="GGDEF"/>
    <property type="match status" value="1"/>
</dbReference>
<comment type="caution">
    <text evidence="3">The sequence shown here is derived from an EMBL/GenBank/DDBJ whole genome shotgun (WGS) entry which is preliminary data.</text>
</comment>
<dbReference type="SUPFAM" id="SSF55073">
    <property type="entry name" value="Nucleotide cyclase"/>
    <property type="match status" value="1"/>
</dbReference>
<keyword evidence="1" id="KW-1133">Transmembrane helix</keyword>
<dbReference type="EMBL" id="RZNY01000005">
    <property type="protein sequence ID" value="RUT47269.1"/>
    <property type="molecule type" value="Genomic_DNA"/>
</dbReference>
<dbReference type="AlphaFoldDB" id="A0A3S1DXA7"/>
<dbReference type="RefSeq" id="WP_127191669.1">
    <property type="nucleotide sequence ID" value="NZ_RZNY01000005.1"/>
</dbReference>